<dbReference type="NCBIfam" id="TIGR03317">
    <property type="entry name" value="ygfZ_signature"/>
    <property type="match status" value="1"/>
</dbReference>
<evidence type="ECO:0000313" key="6">
    <source>
        <dbReference type="EMBL" id="TID29607.1"/>
    </source>
</evidence>
<comment type="subcellular location">
    <subcellularLocation>
        <location evidence="1">Mitochondrion matrix</location>
    </subcellularLocation>
</comment>
<dbReference type="InterPro" id="IPR027266">
    <property type="entry name" value="TrmE/GcvT-like"/>
</dbReference>
<dbReference type="InterPro" id="IPR017703">
    <property type="entry name" value="YgfZ/GCV_T_CS"/>
</dbReference>
<comment type="caution">
    <text evidence="6">The sequence shown here is derived from an EMBL/GenBank/DDBJ whole genome shotgun (WGS) entry which is preliminary data.</text>
</comment>
<dbReference type="InterPro" id="IPR045179">
    <property type="entry name" value="YgfZ/GcvT"/>
</dbReference>
<name>A0A4T0X2R8_9ASCO</name>
<evidence type="ECO:0000256" key="2">
    <source>
        <dbReference type="ARBA" id="ARBA00022946"/>
    </source>
</evidence>
<reference evidence="6 7" key="1">
    <citation type="journal article" date="2019" name="Front. Genet.">
        <title>Whole-Genome Sequencing of the Opportunistic Yeast Pathogen Candida inconspicua Uncovers Its Hybrid Origin.</title>
        <authorList>
            <person name="Mixao V."/>
            <person name="Hansen A.P."/>
            <person name="Saus E."/>
            <person name="Boekhout T."/>
            <person name="Lass-Florl C."/>
            <person name="Gabaldon T."/>
        </authorList>
    </citation>
    <scope>NUCLEOTIDE SEQUENCE [LARGE SCALE GENOMIC DNA]</scope>
    <source>
        <strain evidence="6 7">CBS 180</strain>
    </source>
</reference>
<feature type="region of interest" description="Disordered" evidence="5">
    <location>
        <begin position="374"/>
        <end position="400"/>
    </location>
</feature>
<dbReference type="STRING" id="52247.A0A4T0X2R8"/>
<keyword evidence="3" id="KW-0496">Mitochondrion</keyword>
<dbReference type="Gene3D" id="3.30.1360.120">
    <property type="entry name" value="Probable tRNA modification gtpase trme, domain 1"/>
    <property type="match status" value="1"/>
</dbReference>
<dbReference type="PANTHER" id="PTHR22602:SF0">
    <property type="entry name" value="TRANSFERASE CAF17, MITOCHONDRIAL-RELATED"/>
    <property type="match status" value="1"/>
</dbReference>
<accession>A0A4T0X2R8</accession>
<proteinExistence type="inferred from homology"/>
<dbReference type="EMBL" id="SELW01000283">
    <property type="protein sequence ID" value="TID29607.1"/>
    <property type="molecule type" value="Genomic_DNA"/>
</dbReference>
<dbReference type="OrthoDB" id="191995at2759"/>
<comment type="similarity">
    <text evidence="4">Belongs to the GcvT family. CAF17/IBA57 subfamily.</text>
</comment>
<evidence type="ECO:0000256" key="1">
    <source>
        <dbReference type="ARBA" id="ARBA00004305"/>
    </source>
</evidence>
<evidence type="ECO:0000256" key="4">
    <source>
        <dbReference type="ARBA" id="ARBA00093447"/>
    </source>
</evidence>
<dbReference type="GO" id="GO:0016226">
    <property type="term" value="P:iron-sulfur cluster assembly"/>
    <property type="evidence" value="ECO:0007669"/>
    <property type="project" value="TreeGrafter"/>
</dbReference>
<dbReference type="SUPFAM" id="SSF103025">
    <property type="entry name" value="Folate-binding domain"/>
    <property type="match status" value="1"/>
</dbReference>
<dbReference type="Proteomes" id="UP000307173">
    <property type="component" value="Unassembled WGS sequence"/>
</dbReference>
<sequence length="456" mass="51911">MLLKFHNIRYAASTIFRRSLSIPSQIPSKALVNLGDASKFIKIYGEDAALFINGLTTAKLIPKHLKKNQTTISEADVNNENIINSVAITEDDTKNSNWGILHEAEEYDPSDPDELPMRIGVRRDGRFGHMLKANGRVLTDVFIYPTPFMLDKPESTPSYLIEVLNTSQFKPLQMMLKLHKLKSKVQFEEVNLKTWFYYNDTTEGHHLYDLLLDSYFANGNSKSPKDACELVKSFLASNILLDTSTLDPNVLMGFAIDQRVDYFGLRIVAPESWTPSLVENMQCDVLPYETYLSRRIEMGVTEVSDFQKIPALPFECNLDWMRGINYDKGCYMGQELTIRTWSGNGTARRVLPVIFDQPIASSDSFDQMELKPIKTETPEEPQTENPVYNPFGASSVPIRSRRKSDKVGEVFLNNGHKGLARVEKKYFDWDNETTKRVEISYNGKSYTGTISTSVWN</sequence>
<keyword evidence="7" id="KW-1185">Reference proteome</keyword>
<dbReference type="AlphaFoldDB" id="A0A4T0X2R8"/>
<organism evidence="6 7">
    <name type="scientific">Pichia inconspicua</name>
    <dbReference type="NCBI Taxonomy" id="52247"/>
    <lineage>
        <taxon>Eukaryota</taxon>
        <taxon>Fungi</taxon>
        <taxon>Dikarya</taxon>
        <taxon>Ascomycota</taxon>
        <taxon>Saccharomycotina</taxon>
        <taxon>Pichiomycetes</taxon>
        <taxon>Pichiales</taxon>
        <taxon>Pichiaceae</taxon>
        <taxon>Pichia</taxon>
    </lineage>
</organism>
<protein>
    <submittedName>
        <fullName evidence="6">Uncharacterized protein</fullName>
    </submittedName>
</protein>
<evidence type="ECO:0000256" key="3">
    <source>
        <dbReference type="ARBA" id="ARBA00023128"/>
    </source>
</evidence>
<evidence type="ECO:0000256" key="5">
    <source>
        <dbReference type="SAM" id="MobiDB-lite"/>
    </source>
</evidence>
<dbReference type="GO" id="GO:0005759">
    <property type="term" value="C:mitochondrial matrix"/>
    <property type="evidence" value="ECO:0007669"/>
    <property type="project" value="UniProtKB-SubCell"/>
</dbReference>
<gene>
    <name evidence="6" type="ORF">CANINC_001881</name>
</gene>
<evidence type="ECO:0000313" key="7">
    <source>
        <dbReference type="Proteomes" id="UP000307173"/>
    </source>
</evidence>
<keyword evidence="2" id="KW-0809">Transit peptide</keyword>
<dbReference type="PANTHER" id="PTHR22602">
    <property type="entry name" value="TRANSFERASE CAF17, MITOCHONDRIAL-RELATED"/>
    <property type="match status" value="1"/>
</dbReference>